<reference evidence="3" key="1">
    <citation type="submission" date="2013-11" db="EMBL/GenBank/DDBJ databases">
        <title>Genome sequence of the fusiform rust pathogen reveals effectors for host alternation and coevolution with pine.</title>
        <authorList>
            <consortium name="DOE Joint Genome Institute"/>
            <person name="Smith K."/>
            <person name="Pendleton A."/>
            <person name="Kubisiak T."/>
            <person name="Anderson C."/>
            <person name="Salamov A."/>
            <person name="Aerts A."/>
            <person name="Riley R."/>
            <person name="Clum A."/>
            <person name="Lindquist E."/>
            <person name="Ence D."/>
            <person name="Campbell M."/>
            <person name="Kronenberg Z."/>
            <person name="Feau N."/>
            <person name="Dhillon B."/>
            <person name="Hamelin R."/>
            <person name="Burleigh J."/>
            <person name="Smith J."/>
            <person name="Yandell M."/>
            <person name="Nelson C."/>
            <person name="Grigoriev I."/>
            <person name="Davis J."/>
        </authorList>
    </citation>
    <scope>NUCLEOTIDE SEQUENCE</scope>
    <source>
        <strain evidence="3">G11</strain>
    </source>
</reference>
<protein>
    <recommendedName>
        <fullName evidence="1">Transcription and mRNA export factor SUS1</fullName>
    </recommendedName>
</protein>
<dbReference type="GO" id="GO:0000124">
    <property type="term" value="C:SAGA complex"/>
    <property type="evidence" value="ECO:0007669"/>
    <property type="project" value="UniProtKB-UniRule"/>
</dbReference>
<dbReference type="EMBL" id="MU167562">
    <property type="protein sequence ID" value="KAG0139566.1"/>
    <property type="molecule type" value="Genomic_DNA"/>
</dbReference>
<dbReference type="GO" id="GO:0000932">
    <property type="term" value="C:P-body"/>
    <property type="evidence" value="ECO:0007669"/>
    <property type="project" value="UniProtKB-SubCell"/>
</dbReference>
<keyword evidence="1" id="KW-0805">Transcription regulation</keyword>
<evidence type="ECO:0000313" key="3">
    <source>
        <dbReference type="EMBL" id="KAG0139566.1"/>
    </source>
</evidence>
<sequence>MSAGKKAKMTGSVSGSSSRPVEGEENQAGSSGLEESIKVELKNRMLASGEWLRLTKVVREQLKGSSWEENLRCMAEARALEPDEPGLGKLIEYIQPIAAETVPAELKDDIMSSIRQFVEVNVEADNGNT</sequence>
<dbReference type="OrthoDB" id="6221744at2759"/>
<keyword evidence="1" id="KW-0813">Transport</keyword>
<dbReference type="GO" id="GO:0005654">
    <property type="term" value="C:nucleoplasm"/>
    <property type="evidence" value="ECO:0007669"/>
    <property type="project" value="UniProtKB-SubCell"/>
</dbReference>
<keyword evidence="1" id="KW-0509">mRNA transport</keyword>
<dbReference type="GO" id="GO:0003713">
    <property type="term" value="F:transcription coactivator activity"/>
    <property type="evidence" value="ECO:0007669"/>
    <property type="project" value="UniProtKB-UniRule"/>
</dbReference>
<evidence type="ECO:0000256" key="1">
    <source>
        <dbReference type="HAMAP-Rule" id="MF_03046"/>
    </source>
</evidence>
<organism evidence="3 4">
    <name type="scientific">Cronartium quercuum f. sp. fusiforme G11</name>
    <dbReference type="NCBI Taxonomy" id="708437"/>
    <lineage>
        <taxon>Eukaryota</taxon>
        <taxon>Fungi</taxon>
        <taxon>Dikarya</taxon>
        <taxon>Basidiomycota</taxon>
        <taxon>Pucciniomycotina</taxon>
        <taxon>Pucciniomycetes</taxon>
        <taxon>Pucciniales</taxon>
        <taxon>Coleosporiaceae</taxon>
        <taxon>Cronartium</taxon>
    </lineage>
</organism>
<keyword evidence="1" id="KW-0010">Activator</keyword>
<comment type="function">
    <text evidence="1">Involved in mRNA export coupled transcription activation by association with both the TREX-2 and the SAGA complexes. At the promoters, SAGA is required for recruitment of the basal transcription machinery. It influences RNA polymerase II transcriptional activity through different activities such as TBP interaction and promoter selectivity, interaction with transcription activators, and chromatin modification through histone acetylation and deubiquitination. Within the SAGA complex, participates to a subcomplex required for deubiquitination of H2B and for the maintenance of steady-state H3 methylation levels. The TREX-2 complex functions in docking export-competent ribonucleoprotein particles (mRNPs) to the nuclear entrance of the nuclear pore complex (nuclear basket). TREX-2 participates in mRNA export and accurate chromatin positioning in the nucleus by tethering genes to the nuclear periphery. May also be involved in cytoplasmic mRNA decay by interaction with components of P-bodies.</text>
</comment>
<dbReference type="GO" id="GO:0015031">
    <property type="term" value="P:protein transport"/>
    <property type="evidence" value="ECO:0007669"/>
    <property type="project" value="UniProtKB-KW"/>
</dbReference>
<dbReference type="GO" id="GO:0006406">
    <property type="term" value="P:mRNA export from nucleus"/>
    <property type="evidence" value="ECO:0007669"/>
    <property type="project" value="UniProtKB-UniRule"/>
</dbReference>
<keyword evidence="1" id="KW-0539">Nucleus</keyword>
<dbReference type="Gene3D" id="1.10.246.140">
    <property type="match status" value="1"/>
</dbReference>
<comment type="similarity">
    <text evidence="1">Belongs to the ENY2 family.</text>
</comment>
<evidence type="ECO:0000313" key="4">
    <source>
        <dbReference type="Proteomes" id="UP000886653"/>
    </source>
</evidence>
<dbReference type="GO" id="GO:0006368">
    <property type="term" value="P:transcription elongation by RNA polymerase II"/>
    <property type="evidence" value="ECO:0007669"/>
    <property type="project" value="UniProtKB-UniRule"/>
</dbReference>
<dbReference type="GO" id="GO:0006325">
    <property type="term" value="P:chromatin organization"/>
    <property type="evidence" value="ECO:0007669"/>
    <property type="project" value="UniProtKB-KW"/>
</dbReference>
<keyword evidence="4" id="KW-1185">Reference proteome</keyword>
<proteinExistence type="inferred from homology"/>
<dbReference type="AlphaFoldDB" id="A0A9P6T5D6"/>
<dbReference type="Pfam" id="PF10163">
    <property type="entry name" value="EnY2"/>
    <property type="match status" value="1"/>
</dbReference>
<evidence type="ECO:0000256" key="2">
    <source>
        <dbReference type="SAM" id="MobiDB-lite"/>
    </source>
</evidence>
<keyword evidence="1" id="KW-0653">Protein transport</keyword>
<dbReference type="GO" id="GO:0071819">
    <property type="term" value="C:DUBm complex"/>
    <property type="evidence" value="ECO:0007669"/>
    <property type="project" value="UniProtKB-UniRule"/>
</dbReference>
<comment type="caution">
    <text evidence="3">The sequence shown here is derived from an EMBL/GenBank/DDBJ whole genome shotgun (WGS) entry which is preliminary data.</text>
</comment>
<feature type="region of interest" description="Disordered" evidence="2">
    <location>
        <begin position="1"/>
        <end position="35"/>
    </location>
</feature>
<gene>
    <name evidence="1" type="primary">SUS1</name>
    <name evidence="3" type="ORF">CROQUDRAFT_54519</name>
</gene>
<dbReference type="InterPro" id="IPR038212">
    <property type="entry name" value="TF_EnY2_sf"/>
</dbReference>
<keyword evidence="1" id="KW-0811">Translocation</keyword>
<dbReference type="GO" id="GO:0070390">
    <property type="term" value="C:transcription export complex 2"/>
    <property type="evidence" value="ECO:0007669"/>
    <property type="project" value="UniProtKB-UniRule"/>
</dbReference>
<keyword evidence="1" id="KW-0804">Transcription</keyword>
<dbReference type="InterPro" id="IPR018783">
    <property type="entry name" value="TF_ENY2"/>
</dbReference>
<keyword evidence="1" id="KW-0963">Cytoplasm</keyword>
<comment type="subunit">
    <text evidence="1">Component of the nuclear pore complex (NPC)-associated TREX-2 complex (transcription and export complex 2), composed of at least SUS1, SAC3, THP1, SEM1, and CDC31. TREX-2 contains 2 SUS1 chains. The TREX-2 complex interacts with the nucleoporin NUP1. Component of the 1.8 MDa SAGA transcription coactivator-HAT complex. SAGA is built of 5 distinct domains with specialized functions. Within the SAGA complex, SUS1, SGF11, SGF73 and UBP8 form an additional subcomplex of SAGA called the DUB module (deubiquitination module). Interacts directly with THP1, SAC3, SGF11, and with the RNA polymerase II.</text>
</comment>
<dbReference type="Proteomes" id="UP000886653">
    <property type="component" value="Unassembled WGS sequence"/>
</dbReference>
<keyword evidence="1" id="KW-0156">Chromatin regulator</keyword>
<dbReference type="GO" id="GO:0005643">
    <property type="term" value="C:nuclear pore"/>
    <property type="evidence" value="ECO:0007669"/>
    <property type="project" value="UniProtKB-UniRule"/>
</dbReference>
<dbReference type="HAMAP" id="MF_03046">
    <property type="entry name" value="ENY2_Sus1"/>
    <property type="match status" value="1"/>
</dbReference>
<name>A0A9P6T5D6_9BASI</name>
<accession>A0A9P6T5D6</accession>
<dbReference type="PANTHER" id="PTHR12514">
    <property type="entry name" value="ENHANCER OF YELLOW 2 TRANSCRIPTION FACTOR"/>
    <property type="match status" value="1"/>
</dbReference>
<comment type="subcellular location">
    <subcellularLocation>
        <location evidence="1">Nucleus</location>
        <location evidence="1">Nucleoplasm</location>
    </subcellularLocation>
    <subcellularLocation>
        <location evidence="1">Cytoplasm</location>
        <location evidence="1">P-body</location>
    </subcellularLocation>
</comment>